<dbReference type="InterPro" id="IPR020821">
    <property type="entry name" value="ENPP1-3/EXOG-like_nuc-like"/>
</dbReference>
<keyword evidence="5" id="KW-1185">Reference proteome</keyword>
<comment type="caution">
    <text evidence="4">The sequence shown here is derived from an EMBL/GenBank/DDBJ whole genome shotgun (WGS) entry which is preliminary data.</text>
</comment>
<gene>
    <name evidence="4" type="ORF">ACFFVI_02100</name>
</gene>
<evidence type="ECO:0000259" key="2">
    <source>
        <dbReference type="SMART" id="SM00477"/>
    </source>
</evidence>
<feature type="compositionally biased region" description="Polar residues" evidence="1">
    <location>
        <begin position="1"/>
        <end position="10"/>
    </location>
</feature>
<dbReference type="EMBL" id="JBHMDM010000001">
    <property type="protein sequence ID" value="MFB9375750.1"/>
    <property type="molecule type" value="Genomic_DNA"/>
</dbReference>
<keyword evidence="4" id="KW-0255">Endonuclease</keyword>
<feature type="domain" description="ENPP1-3/EXOG-like endonuclease/phosphodiesterase" evidence="2">
    <location>
        <begin position="47"/>
        <end position="267"/>
    </location>
</feature>
<protein>
    <submittedName>
        <fullName evidence="4">DNA/RNA non-specific endonuclease</fullName>
    </submittedName>
</protein>
<dbReference type="Pfam" id="PF01223">
    <property type="entry name" value="Endonuclease_NS"/>
    <property type="match status" value="1"/>
</dbReference>
<dbReference type="Gene3D" id="3.40.570.10">
    <property type="entry name" value="Extracellular Endonuclease, subunit A"/>
    <property type="match status" value="1"/>
</dbReference>
<dbReference type="PANTHER" id="PTHR13966">
    <property type="entry name" value="ENDONUCLEASE RELATED"/>
    <property type="match status" value="1"/>
</dbReference>
<dbReference type="SMART" id="SM00477">
    <property type="entry name" value="NUC"/>
    <property type="match status" value="1"/>
</dbReference>
<dbReference type="CDD" id="cd00091">
    <property type="entry name" value="NUC"/>
    <property type="match status" value="1"/>
</dbReference>
<evidence type="ECO:0000256" key="1">
    <source>
        <dbReference type="SAM" id="MobiDB-lite"/>
    </source>
</evidence>
<dbReference type="InterPro" id="IPR044925">
    <property type="entry name" value="His-Me_finger_sf"/>
</dbReference>
<feature type="region of interest" description="Disordered" evidence="1">
    <location>
        <begin position="1"/>
        <end position="20"/>
    </location>
</feature>
<dbReference type="Proteomes" id="UP001589748">
    <property type="component" value="Unassembled WGS sequence"/>
</dbReference>
<dbReference type="SMART" id="SM00892">
    <property type="entry name" value="Endonuclease_NS"/>
    <property type="match status" value="1"/>
</dbReference>
<keyword evidence="4" id="KW-0540">Nuclease</keyword>
<dbReference type="InterPro" id="IPR044929">
    <property type="entry name" value="DNA/RNA_non-sp_Endonuclease_sf"/>
</dbReference>
<evidence type="ECO:0000259" key="3">
    <source>
        <dbReference type="SMART" id="SM00892"/>
    </source>
</evidence>
<dbReference type="InterPro" id="IPR001604">
    <property type="entry name" value="Endo_G_ENPP1-like_dom"/>
</dbReference>
<dbReference type="GO" id="GO:0004519">
    <property type="term" value="F:endonuclease activity"/>
    <property type="evidence" value="ECO:0007669"/>
    <property type="project" value="UniProtKB-KW"/>
</dbReference>
<dbReference type="RefSeq" id="WP_380139975.1">
    <property type="nucleotide sequence ID" value="NZ_JBHLUI010000012.1"/>
</dbReference>
<feature type="domain" description="DNA/RNA non-specific endonuclease/pyrophosphatase/phosphodiesterase" evidence="3">
    <location>
        <begin position="46"/>
        <end position="267"/>
    </location>
</feature>
<sequence>MTSTDDTPGSSARLDGRAGYDPRFLAPGPLLPVPLPTDGAEVVVLPYTHFSVVHRPDRRLAAATVVAVDGGALRDVERGGDGWFLDPRLPTDAQAGNELYARNELDRGHLVRRRDPVWGEPDVARAANADTFSYTNAAPQHSRFNQSLELWLGLEDHVLDYARRYDQRMVVVTGPVFAEDDPEYRGVRIPRRFFKVAAYLTRTPVGEPEPALAAVGFVLDQTPLVEEVARASAEQVPPLGAFRTFQVPVADVAALTALDLGPSVAADRLPVLAPVAAAEGGVPAWRTVAGVSDLLL</sequence>
<evidence type="ECO:0000313" key="5">
    <source>
        <dbReference type="Proteomes" id="UP001589748"/>
    </source>
</evidence>
<name>A0ABV5LNS1_9ACTN</name>
<dbReference type="InterPro" id="IPR040255">
    <property type="entry name" value="Non-specific_endonuclease"/>
</dbReference>
<keyword evidence="4" id="KW-0378">Hydrolase</keyword>
<proteinExistence type="predicted"/>
<dbReference type="SUPFAM" id="SSF54060">
    <property type="entry name" value="His-Me finger endonucleases"/>
    <property type="match status" value="1"/>
</dbReference>
<accession>A0ABV5LNS1</accession>
<reference evidence="4 5" key="1">
    <citation type="submission" date="2024-09" db="EMBL/GenBank/DDBJ databases">
        <authorList>
            <person name="Sun Q."/>
            <person name="Mori K."/>
        </authorList>
    </citation>
    <scope>NUCLEOTIDE SEQUENCE [LARGE SCALE GENOMIC DNA]</scope>
    <source>
        <strain evidence="4 5">TISTR 1856</strain>
    </source>
</reference>
<dbReference type="PANTHER" id="PTHR13966:SF5">
    <property type="entry name" value="ENDONUCLEASE G, MITOCHONDRIAL"/>
    <property type="match status" value="1"/>
</dbReference>
<organism evidence="4 5">
    <name type="scientific">Kineococcus gynurae</name>
    <dbReference type="NCBI Taxonomy" id="452979"/>
    <lineage>
        <taxon>Bacteria</taxon>
        <taxon>Bacillati</taxon>
        <taxon>Actinomycetota</taxon>
        <taxon>Actinomycetes</taxon>
        <taxon>Kineosporiales</taxon>
        <taxon>Kineosporiaceae</taxon>
        <taxon>Kineococcus</taxon>
    </lineage>
</organism>
<evidence type="ECO:0000313" key="4">
    <source>
        <dbReference type="EMBL" id="MFB9375750.1"/>
    </source>
</evidence>